<evidence type="ECO:0000256" key="1">
    <source>
        <dbReference type="SAM" id="MobiDB-lite"/>
    </source>
</evidence>
<feature type="compositionally biased region" description="Acidic residues" evidence="1">
    <location>
        <begin position="343"/>
        <end position="352"/>
    </location>
</feature>
<organism evidence="2 3">
    <name type="scientific">Lentinus brumalis</name>
    <dbReference type="NCBI Taxonomy" id="2498619"/>
    <lineage>
        <taxon>Eukaryota</taxon>
        <taxon>Fungi</taxon>
        <taxon>Dikarya</taxon>
        <taxon>Basidiomycota</taxon>
        <taxon>Agaricomycotina</taxon>
        <taxon>Agaricomycetes</taxon>
        <taxon>Polyporales</taxon>
        <taxon>Polyporaceae</taxon>
        <taxon>Lentinus</taxon>
    </lineage>
</organism>
<feature type="region of interest" description="Disordered" evidence="1">
    <location>
        <begin position="337"/>
        <end position="382"/>
    </location>
</feature>
<evidence type="ECO:0000313" key="2">
    <source>
        <dbReference type="EMBL" id="RDX44216.1"/>
    </source>
</evidence>
<dbReference type="OrthoDB" id="2757639at2759"/>
<sequence>MVSPTTRTSHAASASRFSSSNALHWAKLLCTCYTTMYNTLSKTVLDNNAREVRVARRPATTRELRDLQSALALLDDVIDTEIIQHLFHGDLVQQLNEQYSEFMGDKTQPRLARAISRADKTNPGDDSKIEYHHDADDLKADAEDTIRHIIRHLRALTAPLRAAIHIVNSCLNAPPEITMLNAYSVSVAPGSGSQAVSGALRKVHAWLEILTNSGGAILNLNASDVHAEAALMSLVSVYRELEVEVSGKLTPIASLLPSGPIPIAVSERCCFCCWLLAQFLEPGSGVAAQSGCVLRGTHSTIIPWSPSQGVPRAILEIMRKTLLDILVKAFVTSAQTDPATTSVDDDDDEPPPDTDLWERHGSDIVLPPMSGVHRKKEGESVV</sequence>
<accession>A0A371CVB0</accession>
<protein>
    <submittedName>
        <fullName evidence="2">Uncharacterized protein</fullName>
    </submittedName>
</protein>
<dbReference type="Proteomes" id="UP000256964">
    <property type="component" value="Unassembled WGS sequence"/>
</dbReference>
<gene>
    <name evidence="2" type="ORF">OH76DRAFT_1111265</name>
</gene>
<keyword evidence="3" id="KW-1185">Reference proteome</keyword>
<evidence type="ECO:0000313" key="3">
    <source>
        <dbReference type="Proteomes" id="UP000256964"/>
    </source>
</evidence>
<reference evidence="2 3" key="1">
    <citation type="journal article" date="2018" name="Biotechnol. Biofuels">
        <title>Integrative visual omics of the white-rot fungus Polyporus brumalis exposes the biotechnological potential of its oxidative enzymes for delignifying raw plant biomass.</title>
        <authorList>
            <person name="Miyauchi S."/>
            <person name="Rancon A."/>
            <person name="Drula E."/>
            <person name="Hage H."/>
            <person name="Chaduli D."/>
            <person name="Favel A."/>
            <person name="Grisel S."/>
            <person name="Henrissat B."/>
            <person name="Herpoel-Gimbert I."/>
            <person name="Ruiz-Duenas F.J."/>
            <person name="Chevret D."/>
            <person name="Hainaut M."/>
            <person name="Lin J."/>
            <person name="Wang M."/>
            <person name="Pangilinan J."/>
            <person name="Lipzen A."/>
            <person name="Lesage-Meessen L."/>
            <person name="Navarro D."/>
            <person name="Riley R."/>
            <person name="Grigoriev I.V."/>
            <person name="Zhou S."/>
            <person name="Raouche S."/>
            <person name="Rosso M.N."/>
        </authorList>
    </citation>
    <scope>NUCLEOTIDE SEQUENCE [LARGE SCALE GENOMIC DNA]</scope>
    <source>
        <strain evidence="2 3">BRFM 1820</strain>
    </source>
</reference>
<dbReference type="AlphaFoldDB" id="A0A371CVB0"/>
<dbReference type="EMBL" id="KZ857453">
    <property type="protein sequence ID" value="RDX44216.1"/>
    <property type="molecule type" value="Genomic_DNA"/>
</dbReference>
<proteinExistence type="predicted"/>
<name>A0A371CVB0_9APHY</name>